<keyword evidence="7 8" id="KW-0472">Membrane</keyword>
<comment type="caution">
    <text evidence="10">The sequence shown here is derived from an EMBL/GenBank/DDBJ whole genome shotgun (WGS) entry which is preliminary data.</text>
</comment>
<feature type="transmembrane region" description="Helical" evidence="8">
    <location>
        <begin position="282"/>
        <end position="300"/>
    </location>
</feature>
<dbReference type="RefSeq" id="WP_075064043.1">
    <property type="nucleotide sequence ID" value="NZ_LGCL01000040.1"/>
</dbReference>
<evidence type="ECO:0000256" key="5">
    <source>
        <dbReference type="ARBA" id="ARBA00022692"/>
    </source>
</evidence>
<protein>
    <recommendedName>
        <fullName evidence="9">Glycosyltransferase RgtA/B/C/D-like domain-containing protein</fullName>
    </recommendedName>
</protein>
<feature type="transmembrane region" description="Helical" evidence="8">
    <location>
        <begin position="510"/>
        <end position="530"/>
    </location>
</feature>
<dbReference type="AlphaFoldDB" id="A0A0P6XBC6"/>
<feature type="transmembrane region" description="Helical" evidence="8">
    <location>
        <begin position="106"/>
        <end position="129"/>
    </location>
</feature>
<keyword evidence="5 8" id="KW-0812">Transmembrane</keyword>
<gene>
    <name evidence="10" type="ORF">ADN00_15995</name>
</gene>
<evidence type="ECO:0000259" key="9">
    <source>
        <dbReference type="Pfam" id="PF13231"/>
    </source>
</evidence>
<feature type="transmembrane region" description="Helical" evidence="8">
    <location>
        <begin position="455"/>
        <end position="474"/>
    </location>
</feature>
<evidence type="ECO:0000313" key="11">
    <source>
        <dbReference type="Proteomes" id="UP000050417"/>
    </source>
</evidence>
<dbReference type="STRING" id="1134406.ADN00_15995"/>
<dbReference type="EMBL" id="LGCL01000040">
    <property type="protein sequence ID" value="KPL72000.1"/>
    <property type="molecule type" value="Genomic_DNA"/>
</dbReference>
<proteinExistence type="predicted"/>
<feature type="transmembrane region" description="Helical" evidence="8">
    <location>
        <begin position="57"/>
        <end position="75"/>
    </location>
</feature>
<dbReference type="GO" id="GO:0009103">
    <property type="term" value="P:lipopolysaccharide biosynthetic process"/>
    <property type="evidence" value="ECO:0007669"/>
    <property type="project" value="UniProtKB-ARBA"/>
</dbReference>
<feature type="transmembrane region" description="Helical" evidence="8">
    <location>
        <begin position="240"/>
        <end position="257"/>
    </location>
</feature>
<dbReference type="InterPro" id="IPR038731">
    <property type="entry name" value="RgtA/B/C-like"/>
</dbReference>
<feature type="transmembrane region" description="Helical" evidence="8">
    <location>
        <begin position="186"/>
        <end position="206"/>
    </location>
</feature>
<evidence type="ECO:0000313" key="10">
    <source>
        <dbReference type="EMBL" id="KPL72000.1"/>
    </source>
</evidence>
<evidence type="ECO:0000256" key="2">
    <source>
        <dbReference type="ARBA" id="ARBA00022475"/>
    </source>
</evidence>
<feature type="transmembrane region" description="Helical" evidence="8">
    <location>
        <begin position="429"/>
        <end position="448"/>
    </location>
</feature>
<feature type="transmembrane region" description="Helical" evidence="8">
    <location>
        <begin position="212"/>
        <end position="231"/>
    </location>
</feature>
<dbReference type="InterPro" id="IPR050297">
    <property type="entry name" value="LipidA_mod_glycosyltrf_83"/>
</dbReference>
<dbReference type="GO" id="GO:0005886">
    <property type="term" value="C:plasma membrane"/>
    <property type="evidence" value="ECO:0007669"/>
    <property type="project" value="UniProtKB-SubCell"/>
</dbReference>
<dbReference type="PANTHER" id="PTHR33908:SF11">
    <property type="entry name" value="MEMBRANE PROTEIN"/>
    <property type="match status" value="1"/>
</dbReference>
<keyword evidence="11" id="KW-1185">Reference proteome</keyword>
<evidence type="ECO:0000256" key="3">
    <source>
        <dbReference type="ARBA" id="ARBA00022676"/>
    </source>
</evidence>
<keyword evidence="4" id="KW-0808">Transferase</keyword>
<reference evidence="10 11" key="1">
    <citation type="submission" date="2015-07" db="EMBL/GenBank/DDBJ databases">
        <title>Genome sequence of Ornatilinea apprima DSM 23815.</title>
        <authorList>
            <person name="Hemp J."/>
            <person name="Ward L.M."/>
            <person name="Pace L.A."/>
            <person name="Fischer W.W."/>
        </authorList>
    </citation>
    <scope>NUCLEOTIDE SEQUENCE [LARGE SCALE GENOMIC DNA]</scope>
    <source>
        <strain evidence="10 11">P3M-1</strain>
    </source>
</reference>
<dbReference type="PANTHER" id="PTHR33908">
    <property type="entry name" value="MANNOSYLTRANSFERASE YKCB-RELATED"/>
    <property type="match status" value="1"/>
</dbReference>
<dbReference type="Pfam" id="PF13231">
    <property type="entry name" value="PMT_2"/>
    <property type="match status" value="1"/>
</dbReference>
<dbReference type="Proteomes" id="UP000050417">
    <property type="component" value="Unassembled WGS sequence"/>
</dbReference>
<keyword evidence="2" id="KW-1003">Cell membrane</keyword>
<keyword evidence="3" id="KW-0328">Glycosyltransferase</keyword>
<keyword evidence="6 8" id="KW-1133">Transmembrane helix</keyword>
<accession>A0A0P6XBC6</accession>
<evidence type="ECO:0000256" key="7">
    <source>
        <dbReference type="ARBA" id="ARBA00023136"/>
    </source>
</evidence>
<evidence type="ECO:0000256" key="4">
    <source>
        <dbReference type="ARBA" id="ARBA00022679"/>
    </source>
</evidence>
<evidence type="ECO:0000256" key="1">
    <source>
        <dbReference type="ARBA" id="ARBA00004651"/>
    </source>
</evidence>
<name>A0A0P6XBC6_9CHLR</name>
<dbReference type="OrthoDB" id="156797at2"/>
<evidence type="ECO:0000256" key="6">
    <source>
        <dbReference type="ARBA" id="ARBA00022989"/>
    </source>
</evidence>
<feature type="transmembrane region" description="Helical" evidence="8">
    <location>
        <begin position="307"/>
        <end position="328"/>
    </location>
</feature>
<sequence length="651" mass="73022">MIALAFALVLFTALWLVSLLPLRGLVSQILAVYLLCFTNIALSLHIANLLGVMNQPIILLGLHTLFLMVVLAFWVKKGRPDPFALWRCILWWARQIRSQKITFQNAFLPLLALTAGLGYLFNAFLNLYVPPNTVDSLSTHLSRVGFWLQRGSYFPWSTPRIWQITYPVNAQLQMFWSVLFTRSDRLVGFTQWFAALAAALAVVGLARLNKATISQAVFSGLVFLSLPAIMLQSTTTQNDLVICALFSVAIYFFFLALQEKTLSSVLLSGLALGLGVGTKQTIFFLLPALALAALLAWLVFKQIPFKHLLVWAAASLTAFGLIGSQIFISNQIHFGNPLGSKAAVEQSTGILRSDSLVESSLINGSRLLYQMADLAGLPDPLWGYGIKAKAALMKPVFSALNIDVESEKSSYPGHHFELLRRYLLQEDEAWYGPLGFLLLVPWLLVEFIHGLRQKNLYRISAFLFFASFLIFDILFRPGWDPYQGRYFMPAAALAAPLAADWLGHKRASVWVGWLVSAVAVSTLISCVLLNPAKPLEGHRSIWRLDRGGMMTLQNYYFIDTLKMVEKKVPSDATLGIASQKDYYPDYVFFGPRFERTLIPVYPPEKISDRGWVKAQQIDYMLVYLSDTYPPQDAAYLEKIAESDLWGLFTVK</sequence>
<organism evidence="10 11">
    <name type="scientific">Ornatilinea apprima</name>
    <dbReference type="NCBI Taxonomy" id="1134406"/>
    <lineage>
        <taxon>Bacteria</taxon>
        <taxon>Bacillati</taxon>
        <taxon>Chloroflexota</taxon>
        <taxon>Anaerolineae</taxon>
        <taxon>Anaerolineales</taxon>
        <taxon>Anaerolineaceae</taxon>
        <taxon>Ornatilinea</taxon>
    </lineage>
</organism>
<feature type="transmembrane region" description="Helical" evidence="8">
    <location>
        <begin position="29"/>
        <end position="50"/>
    </location>
</feature>
<comment type="subcellular location">
    <subcellularLocation>
        <location evidence="1">Cell membrane</location>
        <topology evidence="1">Multi-pass membrane protein</topology>
    </subcellularLocation>
</comment>
<evidence type="ECO:0000256" key="8">
    <source>
        <dbReference type="SAM" id="Phobius"/>
    </source>
</evidence>
<dbReference type="GO" id="GO:0016763">
    <property type="term" value="F:pentosyltransferase activity"/>
    <property type="evidence" value="ECO:0007669"/>
    <property type="project" value="TreeGrafter"/>
</dbReference>
<feature type="domain" description="Glycosyltransferase RgtA/B/C/D-like" evidence="9">
    <location>
        <begin position="192"/>
        <end position="313"/>
    </location>
</feature>